<dbReference type="InterPro" id="IPR045865">
    <property type="entry name" value="ACT-like_dom_sf"/>
</dbReference>
<keyword evidence="8 11" id="KW-0718">Serine biosynthesis</keyword>
<dbReference type="NCBIfam" id="TIGR01327">
    <property type="entry name" value="PGDH"/>
    <property type="match status" value="1"/>
</dbReference>
<dbReference type="RefSeq" id="WP_091568431.1">
    <property type="nucleotide sequence ID" value="NZ_FMZA01000008.1"/>
</dbReference>
<comment type="pathway">
    <text evidence="2 11">Amino-acid biosynthesis; L-serine biosynthesis; L-serine from 3-phospho-D-glycerate: step 1/3.</text>
</comment>
<dbReference type="PROSITE" id="PS00670">
    <property type="entry name" value="D_2_HYDROXYACID_DH_2"/>
    <property type="match status" value="1"/>
</dbReference>
<evidence type="ECO:0000256" key="3">
    <source>
        <dbReference type="ARBA" id="ARBA00005854"/>
    </source>
</evidence>
<dbReference type="SUPFAM" id="SSF55021">
    <property type="entry name" value="ACT-like"/>
    <property type="match status" value="1"/>
</dbReference>
<dbReference type="Pfam" id="PF00389">
    <property type="entry name" value="2-Hacid_dh"/>
    <property type="match status" value="1"/>
</dbReference>
<evidence type="ECO:0000256" key="8">
    <source>
        <dbReference type="ARBA" id="ARBA00023299"/>
    </source>
</evidence>
<comment type="catalytic activity">
    <reaction evidence="10 11">
        <text>(2R)-3-phosphoglycerate + NAD(+) = 3-phosphooxypyruvate + NADH + H(+)</text>
        <dbReference type="Rhea" id="RHEA:12641"/>
        <dbReference type="ChEBI" id="CHEBI:15378"/>
        <dbReference type="ChEBI" id="CHEBI:18110"/>
        <dbReference type="ChEBI" id="CHEBI:57540"/>
        <dbReference type="ChEBI" id="CHEBI:57945"/>
        <dbReference type="ChEBI" id="CHEBI:58272"/>
        <dbReference type="EC" id="1.1.1.95"/>
    </reaction>
</comment>
<dbReference type="PROSITE" id="PS00065">
    <property type="entry name" value="D_2_HYDROXYACID_DH_1"/>
    <property type="match status" value="1"/>
</dbReference>
<dbReference type="InterPro" id="IPR029009">
    <property type="entry name" value="ASB_dom_sf"/>
</dbReference>
<dbReference type="InterPro" id="IPR006236">
    <property type="entry name" value="PGDH"/>
</dbReference>
<evidence type="ECO:0000256" key="10">
    <source>
        <dbReference type="ARBA" id="ARBA00048731"/>
    </source>
</evidence>
<comment type="function">
    <text evidence="1">Catalyzes the reversible oxidation of 3-phospho-D-glycerate to 3-phosphonooxypyruvate, the first step of the phosphorylated L-serine biosynthesis pathway. Also catalyzes the reversible oxidation of 2-hydroxyglutarate to 2-oxoglutarate.</text>
</comment>
<evidence type="ECO:0000256" key="1">
    <source>
        <dbReference type="ARBA" id="ARBA00003800"/>
    </source>
</evidence>
<dbReference type="FunFam" id="3.30.1330.90:FF:000003">
    <property type="entry name" value="D-3-phosphoglycerate dehydrogenase"/>
    <property type="match status" value="1"/>
</dbReference>
<dbReference type="GO" id="GO:0004617">
    <property type="term" value="F:phosphoglycerate dehydrogenase activity"/>
    <property type="evidence" value="ECO:0007669"/>
    <property type="project" value="UniProtKB-UniRule"/>
</dbReference>
<dbReference type="PANTHER" id="PTHR42789">
    <property type="entry name" value="D-ISOMER SPECIFIC 2-HYDROXYACID DEHYDROGENASE FAMILY PROTEIN (AFU_ORTHOLOGUE AFUA_6G10090)"/>
    <property type="match status" value="1"/>
</dbReference>
<evidence type="ECO:0000256" key="6">
    <source>
        <dbReference type="ARBA" id="ARBA00023002"/>
    </source>
</evidence>
<keyword evidence="14" id="KW-1185">Reference proteome</keyword>
<dbReference type="EMBL" id="FMZA01000008">
    <property type="protein sequence ID" value="SDC45001.1"/>
    <property type="molecule type" value="Genomic_DNA"/>
</dbReference>
<dbReference type="FunFam" id="3.40.50.720:FF:000021">
    <property type="entry name" value="D-3-phosphoglycerate dehydrogenase"/>
    <property type="match status" value="1"/>
</dbReference>
<name>A0A1G6LP76_9BACL</name>
<dbReference type="GO" id="GO:0051287">
    <property type="term" value="F:NAD binding"/>
    <property type="evidence" value="ECO:0007669"/>
    <property type="project" value="UniProtKB-UniRule"/>
</dbReference>
<feature type="domain" description="ACT" evidence="12">
    <location>
        <begin position="454"/>
        <end position="526"/>
    </location>
</feature>
<gene>
    <name evidence="13" type="ORF">SAMN04488112_10859</name>
</gene>
<dbReference type="InterPro" id="IPR002912">
    <property type="entry name" value="ACT_dom"/>
</dbReference>
<dbReference type="Gene3D" id="3.40.50.720">
    <property type="entry name" value="NAD(P)-binding Rossmann-like Domain"/>
    <property type="match status" value="2"/>
</dbReference>
<dbReference type="Proteomes" id="UP000199387">
    <property type="component" value="Unassembled WGS sequence"/>
</dbReference>
<dbReference type="CDD" id="cd12173">
    <property type="entry name" value="PGDH_4"/>
    <property type="match status" value="1"/>
</dbReference>
<dbReference type="Pfam" id="PF02826">
    <property type="entry name" value="2-Hacid_dh_C"/>
    <property type="match status" value="1"/>
</dbReference>
<evidence type="ECO:0000256" key="7">
    <source>
        <dbReference type="ARBA" id="ARBA00023027"/>
    </source>
</evidence>
<dbReference type="InterPro" id="IPR029753">
    <property type="entry name" value="D-isomer_DH_CS"/>
</dbReference>
<evidence type="ECO:0000256" key="5">
    <source>
        <dbReference type="ARBA" id="ARBA00022605"/>
    </source>
</evidence>
<sequence>MFRVLITDPLSEQGIEKLQEASDVEVVQKTNLTPAELLTEVAEADALIVRSQTQVTAEVIEAGSRLKAIGRAGVGVDNIDIPAATARGILVVNAPDGNTISTAEHTFAMLISLARNIPQGYKSTIQGEWKRKAFVGVELNNKKLGIVGLGRIGSELASRAQAFHMKVIAFDPYLTEERAKKMGVHKASLEEVIQEADFITVHTPLTKETRHLIDEAAFAKMKEGVRILNCARGGIISEQALYDAIQSGKVAGAALDVFETEPPGEHPLFTLPQVIATPHLGASTREAQENVAIDVSEEILHILRDEPFKNAVNLPSIPAELQEKLRPYQTLAEKLGSFAVQTTEGALEEITVTYSGELAELDTAPLTRIILKGAISHYLSDVNDVSAPHLAKERGIRVTEQKVSRSHGFTHLIHVGMKTDNGETAVSGTLLNGLGSRIVKINDYSVDVQPEGHLLLVQHHDRPGAIGQVGSILGDQGVNIATMQVGRKDVGGHAIMMLHVDKQMSEELLKRLKDLEEIDDVKAIDL</sequence>
<evidence type="ECO:0000256" key="9">
    <source>
        <dbReference type="ARBA" id="ARBA00048126"/>
    </source>
</evidence>
<dbReference type="Gene3D" id="3.30.1330.90">
    <property type="entry name" value="D-3-phosphoglycerate dehydrogenase, domain 3"/>
    <property type="match status" value="1"/>
</dbReference>
<dbReference type="InterPro" id="IPR050857">
    <property type="entry name" value="D-2-hydroxyacid_DH"/>
</dbReference>
<keyword evidence="5 11" id="KW-0028">Amino-acid biosynthesis</keyword>
<dbReference type="STRING" id="1236220.SAMN04488112_10859"/>
<dbReference type="SUPFAM" id="SSF52283">
    <property type="entry name" value="Formate/glycerate dehydrogenase catalytic domain-like"/>
    <property type="match status" value="1"/>
</dbReference>
<dbReference type="AlphaFoldDB" id="A0A1G6LP76"/>
<keyword evidence="6 11" id="KW-0560">Oxidoreductase</keyword>
<dbReference type="UniPathway" id="UPA00135">
    <property type="reaction ID" value="UER00196"/>
</dbReference>
<evidence type="ECO:0000256" key="2">
    <source>
        <dbReference type="ARBA" id="ARBA00005216"/>
    </source>
</evidence>
<protein>
    <recommendedName>
        <fullName evidence="4 11">D-3-phosphoglycerate dehydrogenase</fullName>
        <ecNumber evidence="11">1.1.1.95</ecNumber>
    </recommendedName>
</protein>
<dbReference type="CDD" id="cd04902">
    <property type="entry name" value="ACT_3PGDH-xct"/>
    <property type="match status" value="1"/>
</dbReference>
<dbReference type="InterPro" id="IPR006139">
    <property type="entry name" value="D-isomer_2_OHA_DH_cat_dom"/>
</dbReference>
<dbReference type="InterPro" id="IPR006140">
    <property type="entry name" value="D-isomer_DH_NAD-bd"/>
</dbReference>
<evidence type="ECO:0000256" key="11">
    <source>
        <dbReference type="RuleBase" id="RU363003"/>
    </source>
</evidence>
<organism evidence="13 14">
    <name type="scientific">Melghirimyces thermohalophilus</name>
    <dbReference type="NCBI Taxonomy" id="1236220"/>
    <lineage>
        <taxon>Bacteria</taxon>
        <taxon>Bacillati</taxon>
        <taxon>Bacillota</taxon>
        <taxon>Bacilli</taxon>
        <taxon>Bacillales</taxon>
        <taxon>Thermoactinomycetaceae</taxon>
        <taxon>Melghirimyces</taxon>
    </lineage>
</organism>
<proteinExistence type="inferred from homology"/>
<dbReference type="SUPFAM" id="SSF143548">
    <property type="entry name" value="Serine metabolism enzymes domain"/>
    <property type="match status" value="1"/>
</dbReference>
<dbReference type="PANTHER" id="PTHR42789:SF1">
    <property type="entry name" value="D-ISOMER SPECIFIC 2-HYDROXYACID DEHYDROGENASE FAMILY PROTEIN (AFU_ORTHOLOGUE AFUA_6G10090)"/>
    <property type="match status" value="1"/>
</dbReference>
<dbReference type="Pfam" id="PF19304">
    <property type="entry name" value="PGDH_inter"/>
    <property type="match status" value="1"/>
</dbReference>
<comment type="similarity">
    <text evidence="3 11">Belongs to the D-isomer specific 2-hydroxyacid dehydrogenase family.</text>
</comment>
<dbReference type="EC" id="1.1.1.95" evidence="11"/>
<accession>A0A1G6LP76</accession>
<dbReference type="InterPro" id="IPR036291">
    <property type="entry name" value="NAD(P)-bd_dom_sf"/>
</dbReference>
<comment type="catalytic activity">
    <reaction evidence="9">
        <text>(R)-2-hydroxyglutarate + NAD(+) = 2-oxoglutarate + NADH + H(+)</text>
        <dbReference type="Rhea" id="RHEA:49612"/>
        <dbReference type="ChEBI" id="CHEBI:15378"/>
        <dbReference type="ChEBI" id="CHEBI:15801"/>
        <dbReference type="ChEBI" id="CHEBI:16810"/>
        <dbReference type="ChEBI" id="CHEBI:57540"/>
        <dbReference type="ChEBI" id="CHEBI:57945"/>
        <dbReference type="EC" id="1.1.1.399"/>
    </reaction>
</comment>
<dbReference type="InterPro" id="IPR045626">
    <property type="entry name" value="PGDH_ASB_dom"/>
</dbReference>
<dbReference type="FunFam" id="3.30.70.260:FF:000008">
    <property type="entry name" value="D-3-phosphoglycerate dehydrogenase, chloroplastic"/>
    <property type="match status" value="1"/>
</dbReference>
<dbReference type="OrthoDB" id="9805416at2"/>
<dbReference type="Pfam" id="PF01842">
    <property type="entry name" value="ACT"/>
    <property type="match status" value="1"/>
</dbReference>
<evidence type="ECO:0000259" key="12">
    <source>
        <dbReference type="PROSITE" id="PS51671"/>
    </source>
</evidence>
<dbReference type="InterPro" id="IPR029752">
    <property type="entry name" value="D-isomer_DH_CS1"/>
</dbReference>
<evidence type="ECO:0000313" key="14">
    <source>
        <dbReference type="Proteomes" id="UP000199387"/>
    </source>
</evidence>
<evidence type="ECO:0000313" key="13">
    <source>
        <dbReference type="EMBL" id="SDC45001.1"/>
    </source>
</evidence>
<evidence type="ECO:0000256" key="4">
    <source>
        <dbReference type="ARBA" id="ARBA00021582"/>
    </source>
</evidence>
<reference evidence="13 14" key="1">
    <citation type="submission" date="2016-10" db="EMBL/GenBank/DDBJ databases">
        <authorList>
            <person name="de Groot N.N."/>
        </authorList>
    </citation>
    <scope>NUCLEOTIDE SEQUENCE [LARGE SCALE GENOMIC DNA]</scope>
    <source>
        <strain evidence="13 14">DSM 45514</strain>
    </source>
</reference>
<keyword evidence="7 11" id="KW-0520">NAD</keyword>
<dbReference type="GO" id="GO:0006564">
    <property type="term" value="P:L-serine biosynthetic process"/>
    <property type="evidence" value="ECO:0007669"/>
    <property type="project" value="UniProtKB-UniRule"/>
</dbReference>
<dbReference type="Gene3D" id="3.30.70.260">
    <property type="match status" value="1"/>
</dbReference>
<dbReference type="PROSITE" id="PS51671">
    <property type="entry name" value="ACT"/>
    <property type="match status" value="1"/>
</dbReference>
<dbReference type="SUPFAM" id="SSF51735">
    <property type="entry name" value="NAD(P)-binding Rossmann-fold domains"/>
    <property type="match status" value="1"/>
</dbReference>